<dbReference type="AlphaFoldDB" id="A0A0G4EQK0"/>
<name>A0A0G4EQK0_VITBC</name>
<accession>A0A0G4EQK0</accession>
<organism evidence="1 2">
    <name type="scientific">Vitrella brassicaformis (strain CCMP3155)</name>
    <dbReference type="NCBI Taxonomy" id="1169540"/>
    <lineage>
        <taxon>Eukaryota</taxon>
        <taxon>Sar</taxon>
        <taxon>Alveolata</taxon>
        <taxon>Colpodellida</taxon>
        <taxon>Vitrellaceae</taxon>
        <taxon>Vitrella</taxon>
    </lineage>
</organism>
<reference evidence="1 2" key="1">
    <citation type="submission" date="2014-11" db="EMBL/GenBank/DDBJ databases">
        <authorList>
            <person name="Zhu J."/>
            <person name="Qi W."/>
            <person name="Song R."/>
        </authorList>
    </citation>
    <scope>NUCLEOTIDE SEQUENCE [LARGE SCALE GENOMIC DNA]</scope>
</reference>
<gene>
    <name evidence="1" type="ORF">Vbra_8022</name>
</gene>
<evidence type="ECO:0000313" key="1">
    <source>
        <dbReference type="EMBL" id="CEL99714.1"/>
    </source>
</evidence>
<dbReference type="VEuPathDB" id="CryptoDB:Vbra_8022"/>
<dbReference type="Proteomes" id="UP000041254">
    <property type="component" value="Unassembled WGS sequence"/>
</dbReference>
<dbReference type="InParanoid" id="A0A0G4EQK0"/>
<dbReference type="EMBL" id="CDMY01000287">
    <property type="protein sequence ID" value="CEL99714.1"/>
    <property type="molecule type" value="Genomic_DNA"/>
</dbReference>
<keyword evidence="2" id="KW-1185">Reference proteome</keyword>
<dbReference type="Gene3D" id="2.80.10.50">
    <property type="match status" value="1"/>
</dbReference>
<protein>
    <submittedName>
        <fullName evidence="1">Uncharacterized protein</fullName>
    </submittedName>
</protein>
<dbReference type="InterPro" id="IPR008999">
    <property type="entry name" value="Actin-crosslinking"/>
</dbReference>
<sequence length="308" mass="33974">MISHGHNSRDQQFITSLPEGVFAARKAISNWERMRIFKLGGDRQPIGGQISYGDKVAVWSKASGKWWAAEQCNGGVNANRETIDVGSERDFVVGDKLVSVVYRRASYSKKTCESERICLGCSNCGCSSLGCRLSSSNQPYVGWKIVTHGVSRAQPCRHPAAFKSCPTDPGDRFVVFPPNLDPWRGRAVADATSLGPWEVVCLITLNNNDGRLMAGEEVAMISHGHNGRDQQFITSLPEGVFAARKAISNWERMRIFKLGGDGQISYGDKVAVWSKASGKWWAAEQCNGGVNANRETIGPWETFRIRFL</sequence>
<proteinExistence type="predicted"/>
<evidence type="ECO:0000313" key="2">
    <source>
        <dbReference type="Proteomes" id="UP000041254"/>
    </source>
</evidence>
<dbReference type="SUPFAM" id="SSF50405">
    <property type="entry name" value="Actin-crosslinking proteins"/>
    <property type="match status" value="1"/>
</dbReference>
<dbReference type="CDD" id="cd00257">
    <property type="entry name" value="beta-trefoil_FSCN-like"/>
    <property type="match status" value="1"/>
</dbReference>